<dbReference type="EMBL" id="JANCNS010000001">
    <property type="protein sequence ID" value="MCP9199475.1"/>
    <property type="molecule type" value="Genomic_DNA"/>
</dbReference>
<gene>
    <name evidence="2" type="ORF">MKO06_06130</name>
</gene>
<feature type="compositionally biased region" description="Polar residues" evidence="1">
    <location>
        <begin position="9"/>
        <end position="19"/>
    </location>
</feature>
<evidence type="ECO:0000256" key="1">
    <source>
        <dbReference type="SAM" id="MobiDB-lite"/>
    </source>
</evidence>
<name>A0A9X2I2I3_9FLAO</name>
<proteinExistence type="predicted"/>
<protein>
    <submittedName>
        <fullName evidence="2">Uncharacterized protein</fullName>
    </submittedName>
</protein>
<reference evidence="2" key="1">
    <citation type="submission" date="2022-07" db="EMBL/GenBank/DDBJ databases">
        <title>Gramela sediminis sp. nov., isolated from deep-sea sediment of the Indian Ocean.</title>
        <authorList>
            <person name="Shi H."/>
        </authorList>
    </citation>
    <scope>NUCLEOTIDE SEQUENCE</scope>
    <source>
        <strain evidence="2">GC03-9</strain>
    </source>
</reference>
<dbReference type="RefSeq" id="WP_241549770.1">
    <property type="nucleotide sequence ID" value="NZ_JANCNS010000001.1"/>
</dbReference>
<sequence length="77" mass="8527">MMVSARMIMNQNSRSSNAVSGKETDWDKKAIDPRTISRILPTESISLLAKFEVFVLDFIAGSGLNEVSSTSDNLFKE</sequence>
<keyword evidence="3" id="KW-1185">Reference proteome</keyword>
<dbReference type="AlphaFoldDB" id="A0A9X2I2I3"/>
<evidence type="ECO:0000313" key="3">
    <source>
        <dbReference type="Proteomes" id="UP001155280"/>
    </source>
</evidence>
<evidence type="ECO:0000313" key="2">
    <source>
        <dbReference type="EMBL" id="MCP9199475.1"/>
    </source>
</evidence>
<organism evidence="2 3">
    <name type="scientific">Christiangramia oceanisediminis</name>
    <dbReference type="NCBI Taxonomy" id="2920386"/>
    <lineage>
        <taxon>Bacteria</taxon>
        <taxon>Pseudomonadati</taxon>
        <taxon>Bacteroidota</taxon>
        <taxon>Flavobacteriia</taxon>
        <taxon>Flavobacteriales</taxon>
        <taxon>Flavobacteriaceae</taxon>
        <taxon>Christiangramia</taxon>
    </lineage>
</organism>
<feature type="region of interest" description="Disordered" evidence="1">
    <location>
        <begin position="1"/>
        <end position="25"/>
    </location>
</feature>
<dbReference type="Proteomes" id="UP001155280">
    <property type="component" value="Unassembled WGS sequence"/>
</dbReference>
<accession>A0A9X2I2I3</accession>
<comment type="caution">
    <text evidence="2">The sequence shown here is derived from an EMBL/GenBank/DDBJ whole genome shotgun (WGS) entry which is preliminary data.</text>
</comment>